<evidence type="ECO:0000256" key="2">
    <source>
        <dbReference type="ARBA" id="ARBA00022617"/>
    </source>
</evidence>
<dbReference type="OrthoDB" id="588261at2759"/>
<keyword evidence="2" id="KW-0349">Heme</keyword>
<name>A0A9W6ZAY6_9STRA</name>
<accession>A0A9W6ZAY6</accession>
<keyword evidence="3" id="KW-0812">Transmembrane</keyword>
<dbReference type="InterPro" id="IPR014314">
    <property type="entry name" value="Succ_DH_cytb556"/>
</dbReference>
<sequence length="165" mass="17274">MLALRSASRALSRSPGIATTNQRAMTVISTKSAEDYKKQNYTERMEKKGMPVSPHVMIYAFPVVALSSITVRITGVALWGGMAGVAAMSLCGGDPAMLAASIGESSLSIPAKFCVAFPLSYHFIGGVRHAYWDATPEAVTNEAVEKASYAVAGGSLVLTGIACVL</sequence>
<keyword evidence="5" id="KW-1133">Transmembrane helix</keyword>
<evidence type="ECO:0000256" key="3">
    <source>
        <dbReference type="ARBA" id="ARBA00022692"/>
    </source>
</evidence>
<dbReference type="PANTHER" id="PTHR10978">
    <property type="entry name" value="SUCCINATE DEHYDROGENASE CYTOCHROME B560 SUBUNIT"/>
    <property type="match status" value="1"/>
</dbReference>
<keyword evidence="7" id="KW-0472">Membrane</keyword>
<dbReference type="EMBL" id="BRXW01000350">
    <property type="protein sequence ID" value="GMH46825.1"/>
    <property type="molecule type" value="Genomic_DNA"/>
</dbReference>
<dbReference type="GO" id="GO:0006099">
    <property type="term" value="P:tricarboxylic acid cycle"/>
    <property type="evidence" value="ECO:0007669"/>
    <property type="project" value="InterPro"/>
</dbReference>
<gene>
    <name evidence="8" type="ORF">TrLO_g5461</name>
</gene>
<evidence type="ECO:0000256" key="6">
    <source>
        <dbReference type="ARBA" id="ARBA00023004"/>
    </source>
</evidence>
<comment type="subcellular location">
    <subcellularLocation>
        <location evidence="1">Membrane</location>
    </subcellularLocation>
</comment>
<evidence type="ECO:0000313" key="8">
    <source>
        <dbReference type="EMBL" id="GMH46825.1"/>
    </source>
</evidence>
<comment type="caution">
    <text evidence="8">The sequence shown here is derived from an EMBL/GenBank/DDBJ whole genome shotgun (WGS) entry which is preliminary data.</text>
</comment>
<dbReference type="InterPro" id="IPR034804">
    <property type="entry name" value="SQR/QFR_C/D"/>
</dbReference>
<dbReference type="InterPro" id="IPR000701">
    <property type="entry name" value="SuccDH_FuR_B_TM-su"/>
</dbReference>
<evidence type="ECO:0000313" key="9">
    <source>
        <dbReference type="Proteomes" id="UP001165122"/>
    </source>
</evidence>
<protein>
    <recommendedName>
        <fullName evidence="10">Succinate dehydrogenase subunit C</fullName>
    </recommendedName>
</protein>
<keyword evidence="4" id="KW-0479">Metal-binding</keyword>
<keyword evidence="9" id="KW-1185">Reference proteome</keyword>
<dbReference type="AlphaFoldDB" id="A0A9W6ZAY6"/>
<evidence type="ECO:0000256" key="5">
    <source>
        <dbReference type="ARBA" id="ARBA00022989"/>
    </source>
</evidence>
<evidence type="ECO:0000256" key="1">
    <source>
        <dbReference type="ARBA" id="ARBA00004370"/>
    </source>
</evidence>
<keyword evidence="6" id="KW-0408">Iron</keyword>
<evidence type="ECO:0000256" key="7">
    <source>
        <dbReference type="ARBA" id="ARBA00023136"/>
    </source>
</evidence>
<dbReference type="GO" id="GO:0046872">
    <property type="term" value="F:metal ion binding"/>
    <property type="evidence" value="ECO:0007669"/>
    <property type="project" value="UniProtKB-KW"/>
</dbReference>
<dbReference type="PANTHER" id="PTHR10978:SF5">
    <property type="entry name" value="SUCCINATE DEHYDROGENASE CYTOCHROME B560 SUBUNIT, MITOCHONDRIAL"/>
    <property type="match status" value="1"/>
</dbReference>
<dbReference type="Gene3D" id="1.20.1300.10">
    <property type="entry name" value="Fumarate reductase/succinate dehydrogenase, transmembrane subunit"/>
    <property type="match status" value="1"/>
</dbReference>
<dbReference type="NCBIfam" id="TIGR02970">
    <property type="entry name" value="succ_dehyd_cytB"/>
    <property type="match status" value="1"/>
</dbReference>
<dbReference type="GO" id="GO:0006121">
    <property type="term" value="P:mitochondrial electron transport, succinate to ubiquinone"/>
    <property type="evidence" value="ECO:0007669"/>
    <property type="project" value="TreeGrafter"/>
</dbReference>
<dbReference type="Proteomes" id="UP001165122">
    <property type="component" value="Unassembled WGS sequence"/>
</dbReference>
<organism evidence="8 9">
    <name type="scientific">Triparma laevis f. longispina</name>
    <dbReference type="NCBI Taxonomy" id="1714387"/>
    <lineage>
        <taxon>Eukaryota</taxon>
        <taxon>Sar</taxon>
        <taxon>Stramenopiles</taxon>
        <taxon>Ochrophyta</taxon>
        <taxon>Bolidophyceae</taxon>
        <taxon>Parmales</taxon>
        <taxon>Triparmaceae</taxon>
        <taxon>Triparma</taxon>
    </lineage>
</organism>
<dbReference type="SUPFAM" id="SSF81343">
    <property type="entry name" value="Fumarate reductase respiratory complex transmembrane subunits"/>
    <property type="match status" value="1"/>
</dbReference>
<dbReference type="CDD" id="cd03499">
    <property type="entry name" value="SQR_TypeC_SdhC"/>
    <property type="match status" value="1"/>
</dbReference>
<proteinExistence type="predicted"/>
<reference evidence="9" key="1">
    <citation type="journal article" date="2023" name="Commun. Biol.">
        <title>Genome analysis of Parmales, the sister group of diatoms, reveals the evolutionary specialization of diatoms from phago-mixotrophs to photoautotrophs.</title>
        <authorList>
            <person name="Ban H."/>
            <person name="Sato S."/>
            <person name="Yoshikawa S."/>
            <person name="Yamada K."/>
            <person name="Nakamura Y."/>
            <person name="Ichinomiya M."/>
            <person name="Sato N."/>
            <person name="Blanc-Mathieu R."/>
            <person name="Endo H."/>
            <person name="Kuwata A."/>
            <person name="Ogata H."/>
        </authorList>
    </citation>
    <scope>NUCLEOTIDE SEQUENCE [LARGE SCALE GENOMIC DNA]</scope>
    <source>
        <strain evidence="9">NIES 3700</strain>
    </source>
</reference>
<dbReference type="Pfam" id="PF01127">
    <property type="entry name" value="Sdh_cyt"/>
    <property type="match status" value="1"/>
</dbReference>
<dbReference type="GO" id="GO:0016020">
    <property type="term" value="C:membrane"/>
    <property type="evidence" value="ECO:0007669"/>
    <property type="project" value="UniProtKB-SubCell"/>
</dbReference>
<dbReference type="GO" id="GO:0009055">
    <property type="term" value="F:electron transfer activity"/>
    <property type="evidence" value="ECO:0007669"/>
    <property type="project" value="InterPro"/>
</dbReference>
<dbReference type="GO" id="GO:0005739">
    <property type="term" value="C:mitochondrion"/>
    <property type="evidence" value="ECO:0007669"/>
    <property type="project" value="GOC"/>
</dbReference>
<evidence type="ECO:0008006" key="10">
    <source>
        <dbReference type="Google" id="ProtNLM"/>
    </source>
</evidence>
<evidence type="ECO:0000256" key="4">
    <source>
        <dbReference type="ARBA" id="ARBA00022723"/>
    </source>
</evidence>